<feature type="compositionally biased region" description="Basic and acidic residues" evidence="10">
    <location>
        <begin position="70"/>
        <end position="84"/>
    </location>
</feature>
<name>A0ABD3NKG3_9STRA</name>
<dbReference type="Gene3D" id="3.40.800.20">
    <property type="entry name" value="Histone deacetylase domain"/>
    <property type="match status" value="1"/>
</dbReference>
<keyword evidence="4" id="KW-0678">Repressor</keyword>
<dbReference type="EMBL" id="JALLAZ020001408">
    <property type="protein sequence ID" value="KAL3775552.1"/>
    <property type="molecule type" value="Genomic_DNA"/>
</dbReference>
<evidence type="ECO:0000256" key="4">
    <source>
        <dbReference type="ARBA" id="ARBA00022491"/>
    </source>
</evidence>
<evidence type="ECO:0000256" key="10">
    <source>
        <dbReference type="SAM" id="MobiDB-lite"/>
    </source>
</evidence>
<dbReference type="InterPro" id="IPR023696">
    <property type="entry name" value="Ureohydrolase_dom_sf"/>
</dbReference>
<evidence type="ECO:0000256" key="6">
    <source>
        <dbReference type="ARBA" id="ARBA00022853"/>
    </source>
</evidence>
<evidence type="ECO:0000256" key="8">
    <source>
        <dbReference type="ARBA" id="ARBA00023163"/>
    </source>
</evidence>
<protein>
    <recommendedName>
        <fullName evidence="3">histone deacetylase</fullName>
        <ecNumber evidence="3">3.5.1.98</ecNumber>
    </recommendedName>
</protein>
<evidence type="ECO:0000313" key="12">
    <source>
        <dbReference type="EMBL" id="KAL3775552.1"/>
    </source>
</evidence>
<dbReference type="Proteomes" id="UP001530315">
    <property type="component" value="Unassembled WGS sequence"/>
</dbReference>
<dbReference type="SUPFAM" id="SSF52768">
    <property type="entry name" value="Arginase/deacetylase"/>
    <property type="match status" value="1"/>
</dbReference>
<dbReference type="InterPro" id="IPR037138">
    <property type="entry name" value="His_deacetylse_dom_sf"/>
</dbReference>
<keyword evidence="9" id="KW-0539">Nucleus</keyword>
<evidence type="ECO:0000256" key="9">
    <source>
        <dbReference type="ARBA" id="ARBA00023242"/>
    </source>
</evidence>
<evidence type="ECO:0000259" key="11">
    <source>
        <dbReference type="Pfam" id="PF00850"/>
    </source>
</evidence>
<keyword evidence="6" id="KW-0156">Chromatin regulator</keyword>
<dbReference type="PANTHER" id="PTHR10625:SF5">
    <property type="entry name" value="HISTONE DEACETYLASE"/>
    <property type="match status" value="1"/>
</dbReference>
<evidence type="ECO:0000256" key="7">
    <source>
        <dbReference type="ARBA" id="ARBA00023015"/>
    </source>
</evidence>
<dbReference type="GO" id="GO:0010468">
    <property type="term" value="P:regulation of gene expression"/>
    <property type="evidence" value="ECO:0007669"/>
    <property type="project" value="UniProtKB-ARBA"/>
</dbReference>
<evidence type="ECO:0000256" key="3">
    <source>
        <dbReference type="ARBA" id="ARBA00012111"/>
    </source>
</evidence>
<evidence type="ECO:0000313" key="13">
    <source>
        <dbReference type="Proteomes" id="UP001530315"/>
    </source>
</evidence>
<feature type="domain" description="Histone deacetylase" evidence="11">
    <location>
        <begin position="840"/>
        <end position="1140"/>
    </location>
</feature>
<feature type="region of interest" description="Disordered" evidence="10">
    <location>
        <begin position="1"/>
        <end position="97"/>
    </location>
</feature>
<dbReference type="EC" id="3.5.1.98" evidence="3"/>
<evidence type="ECO:0000256" key="1">
    <source>
        <dbReference type="ARBA" id="ARBA00004123"/>
    </source>
</evidence>
<proteinExistence type="inferred from homology"/>
<dbReference type="GO" id="GO:0005634">
    <property type="term" value="C:nucleus"/>
    <property type="evidence" value="ECO:0007669"/>
    <property type="project" value="UniProtKB-SubCell"/>
</dbReference>
<keyword evidence="5" id="KW-0378">Hydrolase</keyword>
<dbReference type="Pfam" id="PF00850">
    <property type="entry name" value="Hist_deacetyl"/>
    <property type="match status" value="1"/>
</dbReference>
<comment type="caution">
    <text evidence="12">The sequence shown here is derived from an EMBL/GenBank/DDBJ whole genome shotgun (WGS) entry which is preliminary data.</text>
</comment>
<dbReference type="AlphaFoldDB" id="A0ABD3NKG3"/>
<keyword evidence="7" id="KW-0805">Transcription regulation</keyword>
<comment type="similarity">
    <text evidence="2">Belongs to the histone deacetylase family. HD type 2 subfamily.</text>
</comment>
<dbReference type="PANTHER" id="PTHR10625">
    <property type="entry name" value="HISTONE DEACETYLASE HDAC1-RELATED"/>
    <property type="match status" value="1"/>
</dbReference>
<organism evidence="12 13">
    <name type="scientific">Stephanodiscus triporus</name>
    <dbReference type="NCBI Taxonomy" id="2934178"/>
    <lineage>
        <taxon>Eukaryota</taxon>
        <taxon>Sar</taxon>
        <taxon>Stramenopiles</taxon>
        <taxon>Ochrophyta</taxon>
        <taxon>Bacillariophyta</taxon>
        <taxon>Coscinodiscophyceae</taxon>
        <taxon>Thalassiosirophycidae</taxon>
        <taxon>Stephanodiscales</taxon>
        <taxon>Stephanodiscaceae</taxon>
        <taxon>Stephanodiscus</taxon>
    </lineage>
</organism>
<gene>
    <name evidence="12" type="ORF">ACHAW5_001571</name>
</gene>
<evidence type="ECO:0000256" key="5">
    <source>
        <dbReference type="ARBA" id="ARBA00022801"/>
    </source>
</evidence>
<sequence>MGSRPPNDGEGAPSDQSDDAYSNAIDISPEKRHESVSENGHAEPANGVPAANIEPNATHDSYMTDESIEDDPRPVKRQKQERSPMDVSPSSPVSGIAPTVDKVFALGNTHARSALTTSTDDIDDYSSIIHPSVAEIIKLEIIPAVEPLECLSLRDMAELESALQIGDTHSYDDNDGWRPDWGGNLLHYDKDVIVNKGYLVADPNAKPVRVKFCDWVVSNAQGSNDLRGLELLFRFIYNMKGTPAMAKKILAYALQRPAESAEQRLEFILNAVLRASYDPAVLHQDGWTIKKAETPEEGEAFHIGRRIMWQRHEAVVIAFTPDETYGGLWKAAYVEDLETFDLEPGELQNAVRKWELKQRQSGKKRSIISAPSSGSTRFAATANFNVDGIENGIILAVPTSKAAQGVLWPARVQHFIEGGFTSSGALRRNSSKNQIQVVFLAPFWNGPQAPTSKVSDATDLYSLGPLYDFDTIEVSEYNIQRYPFDEISMEKARAGFRFLGLPKSVFARYLDAHRLAVALKTYSIKHMSKEHASRSDDQVMASANLTESHMLSVRTPIFPQVALMLPFDFVLAKLPHPSEVASAKLSDDEGTDHDPIIDIDAIIQTMTPPACFGEKKKDSPREQHLGVETPKYIINPILSPSSVFTPAQAVSQKDEDDLWTLNKFASDFLVGLFQRQSHSGDLVIDTIDGLEYMEKLLTSLIAKLKRLSDLFSGYSTSQKKAALRNLLCHCLVIKGHGEDSLECGTIPPNVSKQAIIVEWRKACERIYKRAVGKLSSQGVGNNVTSVLTDSRCNGHITHSGTFERPVRIPAAIKGAKRAGAGTDPNVLLLTQVEDSFLIVAEDVVIPKAHKLTYIKRLKTKIASIAHNETGVPLTEDSDGDGGDDTMGSRGSYTAAVVGVAASLMAADMVVGGQCVNAFCAVRPPGHHAGRELHSMKAISNGFCLLNAAACTALYATTPVSQGGLGLRRVCVIDFDVHHGNGTQDILCPTYDPRFLYVSLHAGGAYINGYDNENSDDEMFRRKVGATRGAYVGGKKQDGIFPGRCGDTSPHEGVLNIPLGQRVTASAMGAALVTQVSPKVEAFSPDLIILSAGFDAHVNDPLGMGGLSAEDFRSVTEVACQMASRSCSGRIMSVLEGGYGVPCCQSRDDLFLPNNSDERFLDLGSDLPPDMKDEIPFTLRQKLDKCHAEGFLECIKEHVNGFINCNKR</sequence>
<reference evidence="12 13" key="1">
    <citation type="submission" date="2024-10" db="EMBL/GenBank/DDBJ databases">
        <title>Updated reference genomes for cyclostephanoid diatoms.</title>
        <authorList>
            <person name="Roberts W.R."/>
            <person name="Alverson A.J."/>
        </authorList>
    </citation>
    <scope>NUCLEOTIDE SEQUENCE [LARGE SCALE GENOMIC DNA]</scope>
    <source>
        <strain evidence="12 13">AJA276-08</strain>
    </source>
</reference>
<dbReference type="InterPro" id="IPR023801">
    <property type="entry name" value="His_deacetylse_dom"/>
</dbReference>
<comment type="subcellular location">
    <subcellularLocation>
        <location evidence="1">Nucleus</location>
    </subcellularLocation>
</comment>
<accession>A0ABD3NKG3</accession>
<evidence type="ECO:0000256" key="2">
    <source>
        <dbReference type="ARBA" id="ARBA00007738"/>
    </source>
</evidence>
<keyword evidence="8" id="KW-0804">Transcription</keyword>
<dbReference type="GO" id="GO:0141221">
    <property type="term" value="F:histone deacetylase activity, hydrolytic mechanism"/>
    <property type="evidence" value="ECO:0007669"/>
    <property type="project" value="UniProtKB-EC"/>
</dbReference>
<keyword evidence="13" id="KW-1185">Reference proteome</keyword>